<dbReference type="PANTHER" id="PTHR33237">
    <property type="entry name" value="F2P16.13 PROTEIN-RELATED"/>
    <property type="match status" value="1"/>
</dbReference>
<evidence type="ECO:0000256" key="1">
    <source>
        <dbReference type="SAM" id="MobiDB-lite"/>
    </source>
</evidence>
<keyword evidence="2" id="KW-0472">Membrane</keyword>
<reference evidence="3 4" key="1">
    <citation type="submission" date="2021-07" db="EMBL/GenBank/DDBJ databases">
        <title>The Aristolochia fimbriata genome: insights into angiosperm evolution, floral development and chemical biosynthesis.</title>
        <authorList>
            <person name="Jiao Y."/>
        </authorList>
    </citation>
    <scope>NUCLEOTIDE SEQUENCE [LARGE SCALE GENOMIC DNA]</scope>
    <source>
        <strain evidence="3">IBCAS-2021</strain>
        <tissue evidence="3">Leaf</tissue>
    </source>
</reference>
<gene>
    <name evidence="3" type="ORF">H6P81_010084</name>
</gene>
<evidence type="ECO:0000313" key="3">
    <source>
        <dbReference type="EMBL" id="KAG9450119.1"/>
    </source>
</evidence>
<evidence type="ECO:0008006" key="5">
    <source>
        <dbReference type="Google" id="ProtNLM"/>
    </source>
</evidence>
<organism evidence="3 4">
    <name type="scientific">Aristolochia fimbriata</name>
    <name type="common">White veined hardy Dutchman's pipe vine</name>
    <dbReference type="NCBI Taxonomy" id="158543"/>
    <lineage>
        <taxon>Eukaryota</taxon>
        <taxon>Viridiplantae</taxon>
        <taxon>Streptophyta</taxon>
        <taxon>Embryophyta</taxon>
        <taxon>Tracheophyta</taxon>
        <taxon>Spermatophyta</taxon>
        <taxon>Magnoliopsida</taxon>
        <taxon>Magnoliidae</taxon>
        <taxon>Piperales</taxon>
        <taxon>Aristolochiaceae</taxon>
        <taxon>Aristolochia</taxon>
    </lineage>
</organism>
<accession>A0AAV7ENN1</accession>
<dbReference type="Proteomes" id="UP000825729">
    <property type="component" value="Unassembled WGS sequence"/>
</dbReference>
<keyword evidence="2" id="KW-0812">Transmembrane</keyword>
<feature type="transmembrane region" description="Helical" evidence="2">
    <location>
        <begin position="20"/>
        <end position="40"/>
    </location>
</feature>
<evidence type="ECO:0000256" key="2">
    <source>
        <dbReference type="SAM" id="Phobius"/>
    </source>
</evidence>
<name>A0AAV7ENN1_ARIFI</name>
<dbReference type="AlphaFoldDB" id="A0AAV7ENN1"/>
<evidence type="ECO:0000313" key="4">
    <source>
        <dbReference type="Proteomes" id="UP000825729"/>
    </source>
</evidence>
<feature type="region of interest" description="Disordered" evidence="1">
    <location>
        <begin position="123"/>
        <end position="152"/>
    </location>
</feature>
<keyword evidence="4" id="KW-1185">Reference proteome</keyword>
<proteinExistence type="predicted"/>
<comment type="caution">
    <text evidence="3">The sequence shown here is derived from an EMBL/GenBank/DDBJ whole genome shotgun (WGS) entry which is preliminary data.</text>
</comment>
<dbReference type="EMBL" id="JAINDJ010000004">
    <property type="protein sequence ID" value="KAG9450119.1"/>
    <property type="molecule type" value="Genomic_DNA"/>
</dbReference>
<keyword evidence="2" id="KW-1133">Transmembrane helix</keyword>
<sequence length="152" mass="16823">MARPFRTLSTVNITPPSSPTTFLFFVVAVFAVGSMLSFLCTSRKLARRQTHREGAEPRPSDDRKFVSTIGNIGGKAQLMAMMISWRKEGKEGDESDEAVWRKTILLGDRCRPLDFSGRILYDSEGNPLLEQPNRTPGRDPVSAINAPTARGP</sequence>
<protein>
    <recommendedName>
        <fullName evidence="5">Transmembrane protein</fullName>
    </recommendedName>
</protein>
<dbReference type="PANTHER" id="PTHR33237:SF31">
    <property type="entry name" value="F2P16.13 PROTEIN"/>
    <property type="match status" value="1"/>
</dbReference>